<dbReference type="PROSITE" id="PS51253">
    <property type="entry name" value="HTH_CENPB"/>
    <property type="match status" value="1"/>
</dbReference>
<dbReference type="Proteomes" id="UP000327044">
    <property type="component" value="Unassembled WGS sequence"/>
</dbReference>
<gene>
    <name evidence="4" type="ORF">PPYR_01400</name>
</gene>
<name>A0A5N4B4Z0_PHOPY</name>
<dbReference type="AlphaFoldDB" id="A0A5N4B4Z0"/>
<dbReference type="PANTHER" id="PTHR19303:SF74">
    <property type="entry name" value="POGO TRANSPOSABLE ELEMENT WITH KRAB DOMAIN"/>
    <property type="match status" value="1"/>
</dbReference>
<dbReference type="InterPro" id="IPR013083">
    <property type="entry name" value="Znf_RING/FYVE/PHD"/>
</dbReference>
<evidence type="ECO:0000259" key="3">
    <source>
        <dbReference type="PROSITE" id="PS51253"/>
    </source>
</evidence>
<protein>
    <recommendedName>
        <fullName evidence="3">HTH CENPB-type domain-containing protein</fullName>
    </recommendedName>
</protein>
<dbReference type="SUPFAM" id="SSF57903">
    <property type="entry name" value="FYVE/PHD zinc finger"/>
    <property type="match status" value="1"/>
</dbReference>
<feature type="region of interest" description="Disordered" evidence="2">
    <location>
        <begin position="578"/>
        <end position="626"/>
    </location>
</feature>
<sequence length="693" mass="77687">MGKYKRKSERKLVFTENILQSIRERIANGESKRHIAETLGIPESTLRKRLKCGTVPKSLGRFTAVFSAEQEKELANHIRKLDSMFYGISQKQLQFAAYVYAERKQLHHRFNKSKKMAGKDWIIDFKKRHGLTLRQPEKTSLARAAGFNKVQVGRFFDNLKSLITTHKFERAQIYNMDETGLLTVPNKMPKVLTSKGKKSVGKIVSAERGTLVTAVCCVSAAGHYIPPALIFPRKREKQELLDGAPAGSILMVSDSGFINTDLFLKWLKHFKSSAKASLESNHVLLTLDNHSSHISLEAILFCRENGIHLLSLPPHSSHKLQPLDVCFFQPLKTSYSVEVDKWHVNHPGRPITIYQVSSLFGAAYNRIANLEKAHKAFSCTGIYPFNPEVFSEEDFMGATVTERPINETLNEVVDPNDAVSPAVSSAISPDKQINIIENVSISFEDSEIRNMLLSAKPNYPVVLASANNPDIAISCQENTELNTNGEIEPDSVVHAEDGNENKGGNDENSCRAIEIEKAVEEDQIEKIIPIPKCNREKKASKGKKSEILTSTPYKEEVENCNEKRVARKIPKTTKRKILCEETENKNKPKNTKTAKNNKENPKSNSSKSKSQKKNNENSTNKNQVEEDAGICPGCGDTYSDPPELDLIQCTLCLEWWHEVCTAYTTVIVQLVQDPIETPETPSVLSFLTILLKP</sequence>
<feature type="domain" description="HTH CENPB-type" evidence="3">
    <location>
        <begin position="58"/>
        <end position="135"/>
    </location>
</feature>
<dbReference type="Gene3D" id="1.10.10.60">
    <property type="entry name" value="Homeodomain-like"/>
    <property type="match status" value="1"/>
</dbReference>
<dbReference type="EMBL" id="VVIM01000001">
    <property type="protein sequence ID" value="KAB0804430.1"/>
    <property type="molecule type" value="Genomic_DNA"/>
</dbReference>
<keyword evidence="5" id="KW-1185">Reference proteome</keyword>
<dbReference type="GO" id="GO:0005634">
    <property type="term" value="C:nucleus"/>
    <property type="evidence" value="ECO:0007669"/>
    <property type="project" value="TreeGrafter"/>
</dbReference>
<evidence type="ECO:0000313" key="4">
    <source>
        <dbReference type="EMBL" id="KAB0804430.1"/>
    </source>
</evidence>
<dbReference type="InterPro" id="IPR011011">
    <property type="entry name" value="Znf_FYVE_PHD"/>
</dbReference>
<evidence type="ECO:0000256" key="1">
    <source>
        <dbReference type="ARBA" id="ARBA00023125"/>
    </source>
</evidence>
<evidence type="ECO:0000256" key="2">
    <source>
        <dbReference type="SAM" id="MobiDB-lite"/>
    </source>
</evidence>
<dbReference type="Pfam" id="PF03221">
    <property type="entry name" value="HTH_Tnp_Tc5"/>
    <property type="match status" value="1"/>
</dbReference>
<dbReference type="Gene3D" id="3.30.40.10">
    <property type="entry name" value="Zinc/RING finger domain, C3HC4 (zinc finger)"/>
    <property type="match status" value="1"/>
</dbReference>
<reference evidence="4 5" key="1">
    <citation type="journal article" date="2018" name="Elife">
        <title>Firefly genomes illuminate parallel origins of bioluminescence in beetles.</title>
        <authorList>
            <person name="Fallon T.R."/>
            <person name="Lower S.E."/>
            <person name="Chang C.H."/>
            <person name="Bessho-Uehara M."/>
            <person name="Martin G.J."/>
            <person name="Bewick A.J."/>
            <person name="Behringer M."/>
            <person name="Debat H.J."/>
            <person name="Wong I."/>
            <person name="Day J.C."/>
            <person name="Suvorov A."/>
            <person name="Silva C.J."/>
            <person name="Stanger-Hall K.F."/>
            <person name="Hall D.W."/>
            <person name="Schmitz R.J."/>
            <person name="Nelson D.R."/>
            <person name="Lewis S.M."/>
            <person name="Shigenobu S."/>
            <person name="Bybee S.M."/>
            <person name="Larracuente A.M."/>
            <person name="Oba Y."/>
            <person name="Weng J.K."/>
        </authorList>
    </citation>
    <scope>NUCLEOTIDE SEQUENCE [LARGE SCALE GENOMIC DNA]</scope>
    <source>
        <strain evidence="4">1611_PpyrPB1</strain>
        <tissue evidence="4">Whole body</tissue>
    </source>
</reference>
<accession>A0A5N4B4Z0</accession>
<proteinExistence type="predicted"/>
<dbReference type="Pfam" id="PF03184">
    <property type="entry name" value="DDE_1"/>
    <property type="match status" value="1"/>
</dbReference>
<comment type="caution">
    <text evidence="4">The sequence shown here is derived from an EMBL/GenBank/DDBJ whole genome shotgun (WGS) entry which is preliminary data.</text>
</comment>
<dbReference type="InterPro" id="IPR004875">
    <property type="entry name" value="DDE_SF_endonuclease_dom"/>
</dbReference>
<keyword evidence="1" id="KW-0238">DNA-binding</keyword>
<organism evidence="4 5">
    <name type="scientific">Photinus pyralis</name>
    <name type="common">Common eastern firefly</name>
    <name type="synonym">Lampyris pyralis</name>
    <dbReference type="NCBI Taxonomy" id="7054"/>
    <lineage>
        <taxon>Eukaryota</taxon>
        <taxon>Metazoa</taxon>
        <taxon>Ecdysozoa</taxon>
        <taxon>Arthropoda</taxon>
        <taxon>Hexapoda</taxon>
        <taxon>Insecta</taxon>
        <taxon>Pterygota</taxon>
        <taxon>Neoptera</taxon>
        <taxon>Endopterygota</taxon>
        <taxon>Coleoptera</taxon>
        <taxon>Polyphaga</taxon>
        <taxon>Elateriformia</taxon>
        <taxon>Elateroidea</taxon>
        <taxon>Lampyridae</taxon>
        <taxon>Lampyrinae</taxon>
        <taxon>Photinus</taxon>
    </lineage>
</organism>
<dbReference type="Gene3D" id="3.30.420.10">
    <property type="entry name" value="Ribonuclease H-like superfamily/Ribonuclease H"/>
    <property type="match status" value="1"/>
</dbReference>
<dbReference type="PANTHER" id="PTHR19303">
    <property type="entry name" value="TRANSPOSON"/>
    <property type="match status" value="1"/>
</dbReference>
<dbReference type="InterPro" id="IPR036397">
    <property type="entry name" value="RNaseH_sf"/>
</dbReference>
<dbReference type="GO" id="GO:0003677">
    <property type="term" value="F:DNA binding"/>
    <property type="evidence" value="ECO:0007669"/>
    <property type="project" value="UniProtKB-KW"/>
</dbReference>
<evidence type="ECO:0000313" key="5">
    <source>
        <dbReference type="Proteomes" id="UP000327044"/>
    </source>
</evidence>
<dbReference type="InterPro" id="IPR050863">
    <property type="entry name" value="CenT-Element_Derived"/>
</dbReference>
<dbReference type="InParanoid" id="A0A5N4B4Z0"/>
<dbReference type="InterPro" id="IPR006600">
    <property type="entry name" value="HTH_CenpB_DNA-bd_dom"/>
</dbReference>